<feature type="domain" description="T6SS Transcription factor RovC-like DNA binding" evidence="2">
    <location>
        <begin position="50"/>
        <end position="102"/>
    </location>
</feature>
<dbReference type="EMBL" id="CP014692">
    <property type="protein sequence ID" value="AQS85472.1"/>
    <property type="molecule type" value="Genomic_DNA"/>
</dbReference>
<keyword evidence="1" id="KW-0472">Membrane</keyword>
<dbReference type="KEGG" id="aace:A0U92_12540"/>
<keyword evidence="1" id="KW-0812">Transmembrane</keyword>
<name>A0A1U9KI32_ACEAC</name>
<gene>
    <name evidence="3" type="ORF">A0U92_12540</name>
</gene>
<accession>A0A1U9KI32</accession>
<sequence>MKINHDPEGSLDKRNHWEKTSHYVVAGIMSAGEVASLRRAVADRKNILVAGGDERRIAAVLIDPRALTMPLDEWRDHAWRKSARDWRDEGIALVEGGYLKLLIEWQGQRGDFAPSPPTVQTKRQEKAPELKTLHTTDPICTPEDKARPRFVTRRGRLFYLAFLFLFFLFMIEYMK</sequence>
<feature type="transmembrane region" description="Helical" evidence="1">
    <location>
        <begin position="157"/>
        <end position="174"/>
    </location>
</feature>
<dbReference type="AlphaFoldDB" id="A0A1U9KI32"/>
<evidence type="ECO:0000256" key="1">
    <source>
        <dbReference type="SAM" id="Phobius"/>
    </source>
</evidence>
<proteinExistence type="predicted"/>
<evidence type="ECO:0000313" key="3">
    <source>
        <dbReference type="EMBL" id="AQS85472.1"/>
    </source>
</evidence>
<keyword evidence="4" id="KW-1185">Reference proteome</keyword>
<protein>
    <recommendedName>
        <fullName evidence="2">T6SS Transcription factor RovC-like DNA binding domain-containing protein</fullName>
    </recommendedName>
</protein>
<dbReference type="InterPro" id="IPR018754">
    <property type="entry name" value="RovC-like_DNA-bd"/>
</dbReference>
<evidence type="ECO:0000259" key="2">
    <source>
        <dbReference type="Pfam" id="PF10074"/>
    </source>
</evidence>
<evidence type="ECO:0000313" key="4">
    <source>
        <dbReference type="Proteomes" id="UP000188937"/>
    </source>
</evidence>
<organism evidence="3 4">
    <name type="scientific">Acetobacter aceti</name>
    <dbReference type="NCBI Taxonomy" id="435"/>
    <lineage>
        <taxon>Bacteria</taxon>
        <taxon>Pseudomonadati</taxon>
        <taxon>Pseudomonadota</taxon>
        <taxon>Alphaproteobacteria</taxon>
        <taxon>Acetobacterales</taxon>
        <taxon>Acetobacteraceae</taxon>
        <taxon>Acetobacter</taxon>
        <taxon>Acetobacter subgen. Acetobacter</taxon>
    </lineage>
</organism>
<reference evidence="3 4" key="1">
    <citation type="submission" date="2016-03" db="EMBL/GenBank/DDBJ databases">
        <title>Acetic acid bacteria sequencing.</title>
        <authorList>
            <person name="Brandt J."/>
            <person name="Jakob F."/>
            <person name="Vogel R.F."/>
        </authorList>
    </citation>
    <scope>NUCLEOTIDE SEQUENCE [LARGE SCALE GENOMIC DNA]</scope>
    <source>
        <strain evidence="3 4">TMW2.1153</strain>
    </source>
</reference>
<dbReference type="Proteomes" id="UP000188937">
    <property type="component" value="Chromosome"/>
</dbReference>
<keyword evidence="1" id="KW-1133">Transmembrane helix</keyword>
<dbReference type="Pfam" id="PF10074">
    <property type="entry name" value="RovC_DNA-bd"/>
    <property type="match status" value="1"/>
</dbReference>